<dbReference type="SMART" id="SM00369">
    <property type="entry name" value="LRR_TYP"/>
    <property type="match status" value="4"/>
</dbReference>
<dbReference type="PANTHER" id="PTHR24364:SF18">
    <property type="entry name" value="LP06937P"/>
    <property type="match status" value="1"/>
</dbReference>
<protein>
    <submittedName>
        <fullName evidence="7">CSON012761 protein</fullName>
    </submittedName>
</protein>
<dbReference type="InterPro" id="IPR032675">
    <property type="entry name" value="LRR_dom_sf"/>
</dbReference>
<name>A0A336M8W8_CULSO</name>
<evidence type="ECO:0000256" key="5">
    <source>
        <dbReference type="SAM" id="SignalP"/>
    </source>
</evidence>
<dbReference type="GO" id="GO:0016020">
    <property type="term" value="C:membrane"/>
    <property type="evidence" value="ECO:0007669"/>
    <property type="project" value="TreeGrafter"/>
</dbReference>
<evidence type="ECO:0000256" key="1">
    <source>
        <dbReference type="ARBA" id="ARBA00022614"/>
    </source>
</evidence>
<feature type="signal peptide" evidence="5">
    <location>
        <begin position="1"/>
        <end position="17"/>
    </location>
</feature>
<proteinExistence type="predicted"/>
<dbReference type="EMBL" id="UFQT01000617">
    <property type="protein sequence ID" value="SSX25811.1"/>
    <property type="molecule type" value="Genomic_DNA"/>
</dbReference>
<dbReference type="InterPro" id="IPR052286">
    <property type="entry name" value="Wnt_signaling_inhibitor"/>
</dbReference>
<dbReference type="AlphaFoldDB" id="A0A336M8W8"/>
<reference evidence="7" key="2">
    <citation type="submission" date="2018-07" db="EMBL/GenBank/DDBJ databases">
        <authorList>
            <person name="Quirk P.G."/>
            <person name="Krulwich T.A."/>
        </authorList>
    </citation>
    <scope>NUCLEOTIDE SEQUENCE</scope>
</reference>
<dbReference type="Gene3D" id="3.80.10.10">
    <property type="entry name" value="Ribonuclease Inhibitor"/>
    <property type="match status" value="1"/>
</dbReference>
<dbReference type="SUPFAM" id="SSF52058">
    <property type="entry name" value="L domain-like"/>
    <property type="match status" value="1"/>
</dbReference>
<evidence type="ECO:0000313" key="7">
    <source>
        <dbReference type="EMBL" id="SSX25811.1"/>
    </source>
</evidence>
<feature type="chain" id="PRO_5036328650" evidence="5">
    <location>
        <begin position="18"/>
        <end position="389"/>
    </location>
</feature>
<keyword evidence="2 5" id="KW-0732">Signal</keyword>
<evidence type="ECO:0000256" key="2">
    <source>
        <dbReference type="ARBA" id="ARBA00022729"/>
    </source>
</evidence>
<evidence type="ECO:0000256" key="4">
    <source>
        <dbReference type="SAM" id="Phobius"/>
    </source>
</evidence>
<sequence length="389" mass="44850">MKFLHLLIISLIPLILADTSCGPKFKGKCTCGYTTYDNSRQYVVNCTDQGFKDTSVLGFLPQETQVLIFTGNNIQELPWNVFGAIDNLTELTIVDMSNNHIHEIRGKSFHHVINVKRLILNHNNLSISSDDDEINFHHPRVFSNFINLEELHLTNAFADNTSAELSEDLHDIFVNSNLTHLKKLHLEQNEISKFRDRKVFCDLPHLMDLHLGDNLLKEINFDVKCLKKLRFLDLERNKFEYLKQRDLQFLDDLQNSRKNVNLTIDLIDNPFTCDCPIQIFKSWLGKTNVTIRNMENYVCIRKTRRNYVLDLSLTRCKVNSHKHATSTTQTAALVFLLVVLSCVLLGLIVALIYISKDRIKTVLNPALTQVSKKVQYTTIKDDDAPEQYV</sequence>
<reference evidence="6" key="1">
    <citation type="submission" date="2018-04" db="EMBL/GenBank/DDBJ databases">
        <authorList>
            <person name="Go L.Y."/>
            <person name="Mitchell J.A."/>
        </authorList>
    </citation>
    <scope>NUCLEOTIDE SEQUENCE</scope>
    <source>
        <tissue evidence="6">Whole organism</tissue>
    </source>
</reference>
<keyword evidence="4" id="KW-1133">Transmembrane helix</keyword>
<keyword evidence="3" id="KW-0677">Repeat</keyword>
<dbReference type="VEuPathDB" id="VectorBase:CSON012761"/>
<keyword evidence="1" id="KW-0433">Leucine-rich repeat</keyword>
<dbReference type="PANTHER" id="PTHR24364">
    <property type="entry name" value="LP06937P"/>
    <property type="match status" value="1"/>
</dbReference>
<organism evidence="7">
    <name type="scientific">Culicoides sonorensis</name>
    <name type="common">Biting midge</name>
    <dbReference type="NCBI Taxonomy" id="179676"/>
    <lineage>
        <taxon>Eukaryota</taxon>
        <taxon>Metazoa</taxon>
        <taxon>Ecdysozoa</taxon>
        <taxon>Arthropoda</taxon>
        <taxon>Hexapoda</taxon>
        <taxon>Insecta</taxon>
        <taxon>Pterygota</taxon>
        <taxon>Neoptera</taxon>
        <taxon>Endopterygota</taxon>
        <taxon>Diptera</taxon>
        <taxon>Nematocera</taxon>
        <taxon>Chironomoidea</taxon>
        <taxon>Ceratopogonidae</taxon>
        <taxon>Ceratopogoninae</taxon>
        <taxon>Culicoides</taxon>
        <taxon>Monoculicoides</taxon>
    </lineage>
</organism>
<evidence type="ECO:0000313" key="6">
    <source>
        <dbReference type="EMBL" id="SSX05451.1"/>
    </source>
</evidence>
<dbReference type="Pfam" id="PF13855">
    <property type="entry name" value="LRR_8"/>
    <property type="match status" value="1"/>
</dbReference>
<dbReference type="OMA" id="FVKPSDM"/>
<feature type="transmembrane region" description="Helical" evidence="4">
    <location>
        <begin position="331"/>
        <end position="354"/>
    </location>
</feature>
<dbReference type="EMBL" id="UFQS01000617">
    <property type="protein sequence ID" value="SSX05451.1"/>
    <property type="molecule type" value="Genomic_DNA"/>
</dbReference>
<evidence type="ECO:0000256" key="3">
    <source>
        <dbReference type="ARBA" id="ARBA00022737"/>
    </source>
</evidence>
<dbReference type="InterPro" id="IPR003591">
    <property type="entry name" value="Leu-rich_rpt_typical-subtyp"/>
</dbReference>
<keyword evidence="4" id="KW-0472">Membrane</keyword>
<accession>A0A336M8W8</accession>
<keyword evidence="4" id="KW-0812">Transmembrane</keyword>
<dbReference type="InterPro" id="IPR001611">
    <property type="entry name" value="Leu-rich_rpt"/>
</dbReference>
<gene>
    <name evidence="7" type="primary">CSON012761</name>
</gene>